<evidence type="ECO:0000313" key="1">
    <source>
        <dbReference type="EMBL" id="KAJ3487714.1"/>
    </source>
</evidence>
<organism evidence="1 2">
    <name type="scientific">Lecanicillium saksenae</name>
    <dbReference type="NCBI Taxonomy" id="468837"/>
    <lineage>
        <taxon>Eukaryota</taxon>
        <taxon>Fungi</taxon>
        <taxon>Dikarya</taxon>
        <taxon>Ascomycota</taxon>
        <taxon>Pezizomycotina</taxon>
        <taxon>Sordariomycetes</taxon>
        <taxon>Hypocreomycetidae</taxon>
        <taxon>Hypocreales</taxon>
        <taxon>Cordycipitaceae</taxon>
        <taxon>Lecanicillium</taxon>
    </lineage>
</organism>
<comment type="caution">
    <text evidence="1">The sequence shown here is derived from an EMBL/GenBank/DDBJ whole genome shotgun (WGS) entry which is preliminary data.</text>
</comment>
<dbReference type="Proteomes" id="UP001148737">
    <property type="component" value="Unassembled WGS sequence"/>
</dbReference>
<sequence>MFATPTATLLWCVPVDAGSDLVMELLVQNPDQDLQCRSFHGDTLLTAAVRASNFAALDLILPLVDPNEANANGRTALFLAVSQKESKMVESLLSDTRLQPDLPGVLPLSMSSSPITAFAFACGVGNVSIIEMLHDDDRVNVDIGEAAEPVRRAWASRRIENVEFLLHSNKSQHARLQIFRLACDTGQVRLAEEALLLAGDTERTSHLRWLAAAQRRGMEDLFPEARHLNEVPVLPLGFDTSILSLRPIPGIANRQNLRILEHHLYRRDVLTAISGSQALRWILRECELDATSRVRIAEKSIAAGVNIEFCVEAGLPKSKIASSRYLAPKRKSGREFATATGAAAAANCVPLIQTLLKAGADPNGNGLSGLSPLYFAVTRGIVDALQFLLSQPGIDLSTPDVKMDTLLSIAVKMTSIEIAEMLLPKGDPNHHQEGLNSLLYTAVDTNNYEMVALLLSSEDLRLNDVEIGKYRLGPRNLAIARPTTPFACACGKSCLEIVQLLHDDSRTDVNLCIYGQPPVKDAPGREDRRILHFLLQSEKITTGADYAFRQECRHEPPDLAQQIIQSATDRDRKYAKEWIRVAEKYNHRFLVEAIREKWKDV</sequence>
<reference evidence="1" key="1">
    <citation type="submission" date="2022-07" db="EMBL/GenBank/DDBJ databases">
        <title>Genome Sequence of Lecanicillium saksenae.</title>
        <authorList>
            <person name="Buettner E."/>
        </authorList>
    </citation>
    <scope>NUCLEOTIDE SEQUENCE</scope>
    <source>
        <strain evidence="1">VT-O1</strain>
    </source>
</reference>
<name>A0ACC1QR78_9HYPO</name>
<dbReference type="EMBL" id="JANAKD010000825">
    <property type="protein sequence ID" value="KAJ3487714.1"/>
    <property type="molecule type" value="Genomic_DNA"/>
</dbReference>
<keyword evidence="2" id="KW-1185">Reference proteome</keyword>
<protein>
    <submittedName>
        <fullName evidence="1">Uncharacterized protein</fullName>
    </submittedName>
</protein>
<accession>A0ACC1QR78</accession>
<gene>
    <name evidence="1" type="ORF">NLG97_g6344</name>
</gene>
<proteinExistence type="predicted"/>
<evidence type="ECO:0000313" key="2">
    <source>
        <dbReference type="Proteomes" id="UP001148737"/>
    </source>
</evidence>